<dbReference type="Gene3D" id="2.40.30.10">
    <property type="entry name" value="Translation factors"/>
    <property type="match status" value="1"/>
</dbReference>
<feature type="domain" description="Tr-type G" evidence="2">
    <location>
        <begin position="254"/>
        <end position="499"/>
    </location>
</feature>
<sequence length="759" mass="81891">MEIERKRQEAKRRLKQESATRPREGVVGGAGRGHGSHGDGNNPEGRSGGETSSTGGRREEDILDKTKKRIVVQVQGKQNTKDIVARNANCGPMRWLERENPEGNVEYKLKLVGVSTSRLEHLVTQLKFRFSESTGSQEGQRGTCRYYLGVEDDGFCRGLPAGELRETIETLVTMVAALTGAVPTEEEAAETRAFLERVCCSGKSRRPEEDYLCDPHVCGGGQHFSMRLRICRGYVGDFAECHLRLIPKRHACSYKELRVVMCGAHQAGKSTLMSVLTHGEDEKPLLCNGMGQARSRVFTHKHEVESGRTSSIAHESLAYGRNGHCLNYQTSSACWPLTPLEMSREAGKMLRLFDLSGHERYLKTTCYGLTCLVPDFVMLIVSAQEGVSEMTREHAKLARLLGAPIFVVVTKIDLCPNDNEILEAVLPVLGNACRPVRARTARQARELGKRLGKCEISGEGGNHGAVVPVLGLSCVTGEGVDLLHEFLKKLRPTGGRRQSHGSKSEMSAERGSDLLHFQVHRTFEVPSVGLVLFGTVLSGKIKVGGRLLLGPNEEGGFVPVTVRSIQRSQVAVGKLVAGQTGTLAVAGGPGDTDHLGDERHSISLEPPAKSPSIAIPSKKGDATGYCGSPSSPTFAPGSPLGGSPPAKKGTVLIRGLTPSAHRTFRAFVRCTEEGAFPVYKGGVVVVHCGSIMQAAAIASVAEVEEGDSSWPLLPPEESDALPLLVGFKFLHRAEWMSSGSRLVLRSQQTGRLGGVGVVH</sequence>
<feature type="region of interest" description="Disordered" evidence="1">
    <location>
        <begin position="628"/>
        <end position="647"/>
    </location>
</feature>
<dbReference type="SUPFAM" id="SSF52540">
    <property type="entry name" value="P-loop containing nucleoside triphosphate hydrolases"/>
    <property type="match status" value="1"/>
</dbReference>
<dbReference type="Gene3D" id="3.40.50.300">
    <property type="entry name" value="P-loop containing nucleotide triphosphate hydrolases"/>
    <property type="match status" value="1"/>
</dbReference>
<reference evidence="3" key="1">
    <citation type="submission" date="2021-01" db="EMBL/GenBank/DDBJ databases">
        <authorList>
            <person name="Corre E."/>
            <person name="Pelletier E."/>
            <person name="Niang G."/>
            <person name="Scheremetjew M."/>
            <person name="Finn R."/>
            <person name="Kale V."/>
            <person name="Holt S."/>
            <person name="Cochrane G."/>
            <person name="Meng A."/>
            <person name="Brown T."/>
            <person name="Cohen L."/>
        </authorList>
    </citation>
    <scope>NUCLEOTIDE SEQUENCE</scope>
    <source>
        <strain evidence="3">RCC2335</strain>
    </source>
</reference>
<name>A0A7S2T9B7_9CHLO</name>
<dbReference type="PANTHER" id="PTHR43721">
    <property type="entry name" value="ELONGATION FACTOR TU-RELATED"/>
    <property type="match status" value="1"/>
</dbReference>
<proteinExistence type="predicted"/>
<feature type="compositionally biased region" description="Low complexity" evidence="1">
    <location>
        <begin position="606"/>
        <end position="617"/>
    </location>
</feature>
<protein>
    <recommendedName>
        <fullName evidence="2">Tr-type G domain-containing protein</fullName>
    </recommendedName>
</protein>
<feature type="compositionally biased region" description="Low complexity" evidence="1">
    <location>
        <begin position="635"/>
        <end position="647"/>
    </location>
</feature>
<gene>
    <name evidence="3" type="ORF">CROS1312_LOCUS1946</name>
</gene>
<dbReference type="GO" id="GO:0005525">
    <property type="term" value="F:GTP binding"/>
    <property type="evidence" value="ECO:0007669"/>
    <property type="project" value="InterPro"/>
</dbReference>
<dbReference type="EMBL" id="HBHM01002483">
    <property type="protein sequence ID" value="CAD9722718.1"/>
    <property type="molecule type" value="Transcribed_RNA"/>
</dbReference>
<dbReference type="PROSITE" id="PS51722">
    <property type="entry name" value="G_TR_2"/>
    <property type="match status" value="1"/>
</dbReference>
<feature type="region of interest" description="Disordered" evidence="1">
    <location>
        <begin position="1"/>
        <end position="67"/>
    </location>
</feature>
<dbReference type="SUPFAM" id="SSF50447">
    <property type="entry name" value="Translation proteins"/>
    <property type="match status" value="1"/>
</dbReference>
<dbReference type="AlphaFoldDB" id="A0A7S2T9B7"/>
<evidence type="ECO:0000256" key="1">
    <source>
        <dbReference type="SAM" id="MobiDB-lite"/>
    </source>
</evidence>
<dbReference type="GO" id="GO:0003924">
    <property type="term" value="F:GTPase activity"/>
    <property type="evidence" value="ECO:0007669"/>
    <property type="project" value="InterPro"/>
</dbReference>
<evidence type="ECO:0000259" key="2">
    <source>
        <dbReference type="PROSITE" id="PS51722"/>
    </source>
</evidence>
<organism evidence="3">
    <name type="scientific">Chloropicon roscoffensis</name>
    <dbReference type="NCBI Taxonomy" id="1461544"/>
    <lineage>
        <taxon>Eukaryota</taxon>
        <taxon>Viridiplantae</taxon>
        <taxon>Chlorophyta</taxon>
        <taxon>Chloropicophyceae</taxon>
        <taxon>Chloropicales</taxon>
        <taxon>Chloropicaceae</taxon>
        <taxon>Chloropicon</taxon>
    </lineage>
</organism>
<dbReference type="GO" id="GO:0003746">
    <property type="term" value="F:translation elongation factor activity"/>
    <property type="evidence" value="ECO:0007669"/>
    <property type="project" value="TreeGrafter"/>
</dbReference>
<dbReference type="InterPro" id="IPR050055">
    <property type="entry name" value="EF-Tu_GTPase"/>
</dbReference>
<dbReference type="InterPro" id="IPR027417">
    <property type="entry name" value="P-loop_NTPase"/>
</dbReference>
<dbReference type="InterPro" id="IPR000795">
    <property type="entry name" value="T_Tr_GTP-bd_dom"/>
</dbReference>
<feature type="compositionally biased region" description="Basic and acidic residues" evidence="1">
    <location>
        <begin position="15"/>
        <end position="24"/>
    </location>
</feature>
<accession>A0A7S2T9B7</accession>
<evidence type="ECO:0000313" key="3">
    <source>
        <dbReference type="EMBL" id="CAD9722718.1"/>
    </source>
</evidence>
<feature type="compositionally biased region" description="Basic and acidic residues" evidence="1">
    <location>
        <begin position="56"/>
        <end position="65"/>
    </location>
</feature>
<dbReference type="PANTHER" id="PTHR43721:SF9">
    <property type="entry name" value="GTP-BINDING PROTEIN 1"/>
    <property type="match status" value="1"/>
</dbReference>
<dbReference type="Pfam" id="PF00009">
    <property type="entry name" value="GTP_EFTU"/>
    <property type="match status" value="1"/>
</dbReference>
<feature type="region of interest" description="Disordered" evidence="1">
    <location>
        <begin position="602"/>
        <end position="622"/>
    </location>
</feature>
<dbReference type="InterPro" id="IPR009000">
    <property type="entry name" value="Transl_B-barrel_sf"/>
</dbReference>